<reference evidence="8 9" key="1">
    <citation type="journal article" date="2019" name="Int. J. Syst. Evol. Microbiol.">
        <title>The Global Catalogue of Microorganisms (GCM) 10K type strain sequencing project: providing services to taxonomists for standard genome sequencing and annotation.</title>
        <authorList>
            <consortium name="The Broad Institute Genomics Platform"/>
            <consortium name="The Broad Institute Genome Sequencing Center for Infectious Disease"/>
            <person name="Wu L."/>
            <person name="Ma J."/>
        </authorList>
    </citation>
    <scope>NUCLEOTIDE SEQUENCE [LARGE SCALE GENOMIC DNA]</scope>
    <source>
        <strain evidence="8 9">CGMCC 1.15824</strain>
    </source>
</reference>
<feature type="transmembrane region" description="Helical" evidence="6">
    <location>
        <begin position="144"/>
        <end position="162"/>
    </location>
</feature>
<feature type="transmembrane region" description="Helical" evidence="6">
    <location>
        <begin position="12"/>
        <end position="30"/>
    </location>
</feature>
<keyword evidence="5 6" id="KW-0472">Membrane</keyword>
<dbReference type="Proteomes" id="UP001595925">
    <property type="component" value="Unassembled WGS sequence"/>
</dbReference>
<dbReference type="Gene3D" id="1.20.1250.20">
    <property type="entry name" value="MFS general substrate transporter like domains"/>
    <property type="match status" value="2"/>
</dbReference>
<dbReference type="Pfam" id="PF07690">
    <property type="entry name" value="MFS_1"/>
    <property type="match status" value="1"/>
</dbReference>
<protein>
    <submittedName>
        <fullName evidence="8">MFS transporter</fullName>
    </submittedName>
</protein>
<dbReference type="EMBL" id="JBHSJG010000038">
    <property type="protein sequence ID" value="MFC4989040.1"/>
    <property type="molecule type" value="Genomic_DNA"/>
</dbReference>
<evidence type="ECO:0000256" key="6">
    <source>
        <dbReference type="SAM" id="Phobius"/>
    </source>
</evidence>
<keyword evidence="9" id="KW-1185">Reference proteome</keyword>
<sequence>MTRPKPSGRAGLFGTICLLSFLVNYGRMAFAPLVDFFIESGVSPATAGLAATAVWIGSALTRLPTGYLLTFVSRHRVLLGMGAFLASAAAFTALSPTIGLTVLGALLIGLATGVFFIAANPLVSELYPERIGLAVGIRGMSSQVAAVGAPFLVTATIALGSWRLGFGALAALAVVATAVLAVAVRRADLPDAGREDRDLLAGIAAQWRLVAAGIVFVGFTGFVWQGVFNFYVTYLGAAKGIGSGTANTLLTVMFAAGIPSFLVAGRLADRFSYLPVLLAVLGGFVACLLAFTVVSGVAGIAAVSIVMGVVIHGLFPVGDAYLLETLPDENRASAYSGFSATMMLIQAPGSVAVGLFAQGGIAYSEVFRGYAVAVAAIAVGMAVLARSGRLPTGR</sequence>
<comment type="subcellular location">
    <subcellularLocation>
        <location evidence="1">Cell membrane</location>
        <topology evidence="1">Multi-pass membrane protein</topology>
    </subcellularLocation>
</comment>
<dbReference type="PROSITE" id="PS50850">
    <property type="entry name" value="MFS"/>
    <property type="match status" value="1"/>
</dbReference>
<evidence type="ECO:0000256" key="4">
    <source>
        <dbReference type="ARBA" id="ARBA00022989"/>
    </source>
</evidence>
<feature type="transmembrane region" description="Helical" evidence="6">
    <location>
        <begin position="77"/>
        <end position="94"/>
    </location>
</feature>
<feature type="domain" description="Major facilitator superfamily (MFS) profile" evidence="7">
    <location>
        <begin position="12"/>
        <end position="389"/>
    </location>
</feature>
<dbReference type="PANTHER" id="PTHR43124">
    <property type="entry name" value="PURINE EFFLUX PUMP PBUE"/>
    <property type="match status" value="1"/>
</dbReference>
<evidence type="ECO:0000259" key="7">
    <source>
        <dbReference type="PROSITE" id="PS50850"/>
    </source>
</evidence>
<feature type="transmembrane region" description="Helical" evidence="6">
    <location>
        <begin position="100"/>
        <end position="123"/>
    </location>
</feature>
<dbReference type="InterPro" id="IPR020846">
    <property type="entry name" value="MFS_dom"/>
</dbReference>
<keyword evidence="4 6" id="KW-1133">Transmembrane helix</keyword>
<evidence type="ECO:0000256" key="2">
    <source>
        <dbReference type="ARBA" id="ARBA00022475"/>
    </source>
</evidence>
<feature type="transmembrane region" description="Helical" evidence="6">
    <location>
        <begin position="271"/>
        <end position="294"/>
    </location>
</feature>
<feature type="transmembrane region" description="Helical" evidence="6">
    <location>
        <begin position="300"/>
        <end position="323"/>
    </location>
</feature>
<keyword evidence="3 6" id="KW-0812">Transmembrane</keyword>
<accession>A0ABD5QHJ3</accession>
<feature type="transmembrane region" description="Helical" evidence="6">
    <location>
        <begin position="367"/>
        <end position="385"/>
    </location>
</feature>
<feature type="transmembrane region" description="Helical" evidence="6">
    <location>
        <begin position="168"/>
        <end position="187"/>
    </location>
</feature>
<evidence type="ECO:0000313" key="9">
    <source>
        <dbReference type="Proteomes" id="UP001595925"/>
    </source>
</evidence>
<proteinExistence type="predicted"/>
<dbReference type="GO" id="GO:0005886">
    <property type="term" value="C:plasma membrane"/>
    <property type="evidence" value="ECO:0007669"/>
    <property type="project" value="UniProtKB-SubCell"/>
</dbReference>
<dbReference type="InterPro" id="IPR011701">
    <property type="entry name" value="MFS"/>
</dbReference>
<feature type="transmembrane region" description="Helical" evidence="6">
    <location>
        <begin position="335"/>
        <end position="361"/>
    </location>
</feature>
<evidence type="ECO:0000256" key="3">
    <source>
        <dbReference type="ARBA" id="ARBA00022692"/>
    </source>
</evidence>
<gene>
    <name evidence="8" type="ORF">ACFPFO_14945</name>
</gene>
<evidence type="ECO:0000256" key="1">
    <source>
        <dbReference type="ARBA" id="ARBA00004651"/>
    </source>
</evidence>
<dbReference type="PANTHER" id="PTHR43124:SF3">
    <property type="entry name" value="CHLORAMPHENICOL EFFLUX PUMP RV0191"/>
    <property type="match status" value="1"/>
</dbReference>
<evidence type="ECO:0000313" key="8">
    <source>
        <dbReference type="EMBL" id="MFC4989040.1"/>
    </source>
</evidence>
<keyword evidence="2" id="KW-1003">Cell membrane</keyword>
<feature type="transmembrane region" description="Helical" evidence="6">
    <location>
        <begin position="199"/>
        <end position="224"/>
    </location>
</feature>
<comment type="caution">
    <text evidence="8">The sequence shown here is derived from an EMBL/GenBank/DDBJ whole genome shotgun (WGS) entry which is preliminary data.</text>
</comment>
<dbReference type="InterPro" id="IPR036259">
    <property type="entry name" value="MFS_trans_sf"/>
</dbReference>
<organism evidence="8 9">
    <name type="scientific">Saliphagus infecundisoli</name>
    <dbReference type="NCBI Taxonomy" id="1849069"/>
    <lineage>
        <taxon>Archaea</taxon>
        <taxon>Methanobacteriati</taxon>
        <taxon>Methanobacteriota</taxon>
        <taxon>Stenosarchaea group</taxon>
        <taxon>Halobacteria</taxon>
        <taxon>Halobacteriales</taxon>
        <taxon>Natrialbaceae</taxon>
        <taxon>Saliphagus</taxon>
    </lineage>
</organism>
<evidence type="ECO:0000256" key="5">
    <source>
        <dbReference type="ARBA" id="ARBA00023136"/>
    </source>
</evidence>
<feature type="transmembrane region" description="Helical" evidence="6">
    <location>
        <begin position="244"/>
        <end position="264"/>
    </location>
</feature>
<dbReference type="SUPFAM" id="SSF103473">
    <property type="entry name" value="MFS general substrate transporter"/>
    <property type="match status" value="1"/>
</dbReference>
<name>A0ABD5QHJ3_9EURY</name>
<dbReference type="InterPro" id="IPR050189">
    <property type="entry name" value="MFS_Efflux_Transporters"/>
</dbReference>
<dbReference type="RefSeq" id="WP_224828451.1">
    <property type="nucleotide sequence ID" value="NZ_JAIVEF010000006.1"/>
</dbReference>
<dbReference type="AlphaFoldDB" id="A0ABD5QHJ3"/>